<comment type="cofactor">
    <cofactor evidence="1">
        <name>(6R)-5,10-methylene-5,6,7,8-tetrahydrofolate</name>
        <dbReference type="ChEBI" id="CHEBI:15636"/>
    </cofactor>
</comment>
<dbReference type="AlphaFoldDB" id="A0A8E0NAQ0"/>
<evidence type="ECO:0000256" key="3">
    <source>
        <dbReference type="ARBA" id="ARBA00014046"/>
    </source>
</evidence>
<evidence type="ECO:0000259" key="12">
    <source>
        <dbReference type="PROSITE" id="PS51645"/>
    </source>
</evidence>
<keyword evidence="13" id="KW-0456">Lyase</keyword>
<feature type="site" description="Electron transfer via tryptophanyl radical" evidence="9">
    <location>
        <position position="386"/>
    </location>
</feature>
<feature type="binding site" evidence="8">
    <location>
        <position position="276"/>
    </location>
    <ligand>
        <name>FAD</name>
        <dbReference type="ChEBI" id="CHEBI:57692"/>
    </ligand>
</feature>
<evidence type="ECO:0000256" key="8">
    <source>
        <dbReference type="PIRSR" id="PIRSR602081-1"/>
    </source>
</evidence>
<feature type="binding site" evidence="8">
    <location>
        <position position="226"/>
    </location>
    <ligand>
        <name>FAD</name>
        <dbReference type="ChEBI" id="CHEBI:57692"/>
    </ligand>
</feature>
<dbReference type="InterPro" id="IPR036134">
    <property type="entry name" value="Crypto/Photolyase_FAD-like_sf"/>
</dbReference>
<evidence type="ECO:0000256" key="2">
    <source>
        <dbReference type="ARBA" id="ARBA00013149"/>
    </source>
</evidence>
<dbReference type="SUPFAM" id="SSF48173">
    <property type="entry name" value="Cryptochrome/photolyase FAD-binding domain"/>
    <property type="match status" value="1"/>
</dbReference>
<dbReference type="Gene3D" id="3.40.50.620">
    <property type="entry name" value="HUPs"/>
    <property type="match status" value="1"/>
</dbReference>
<dbReference type="Proteomes" id="UP000016569">
    <property type="component" value="Unassembled WGS sequence"/>
</dbReference>
<dbReference type="GO" id="GO:0000719">
    <property type="term" value="P:photoreactive repair"/>
    <property type="evidence" value="ECO:0007669"/>
    <property type="project" value="UniProtKB-ARBA"/>
</dbReference>
<comment type="cofactor">
    <cofactor evidence="8">
        <name>FAD</name>
        <dbReference type="ChEBI" id="CHEBI:57692"/>
    </cofactor>
    <text evidence="8">Binds 1 FAD per subunit.</text>
</comment>
<dbReference type="PANTHER" id="PTHR11455">
    <property type="entry name" value="CRYPTOCHROME"/>
    <property type="match status" value="1"/>
</dbReference>
<dbReference type="Pfam" id="PF00875">
    <property type="entry name" value="DNA_photolyase"/>
    <property type="match status" value="1"/>
</dbReference>
<keyword evidence="4 8" id="KW-0285">Flavoprotein</keyword>
<dbReference type="InterPro" id="IPR036155">
    <property type="entry name" value="Crypto/Photolyase_N_sf"/>
</dbReference>
<feature type="region of interest" description="Disordered" evidence="11">
    <location>
        <begin position="167"/>
        <end position="192"/>
    </location>
</feature>
<evidence type="ECO:0000256" key="10">
    <source>
        <dbReference type="RuleBase" id="RU004182"/>
    </source>
</evidence>
<dbReference type="GO" id="GO:0003904">
    <property type="term" value="F:deoxyribodipyrimidine photo-lyase activity"/>
    <property type="evidence" value="ECO:0007669"/>
    <property type="project" value="UniProtKB-EC"/>
</dbReference>
<dbReference type="InterPro" id="IPR005101">
    <property type="entry name" value="Cryptochr/Photolyase_FAD-bd"/>
</dbReference>
<gene>
    <name evidence="13" type="ORF">MBEBAB_0180</name>
</gene>
<evidence type="ECO:0000313" key="14">
    <source>
        <dbReference type="Proteomes" id="UP000016569"/>
    </source>
</evidence>
<keyword evidence="14" id="KW-1185">Reference proteome</keyword>
<dbReference type="PROSITE" id="PS00394">
    <property type="entry name" value="DNA_PHOTOLYASES_1_1"/>
    <property type="match status" value="1"/>
</dbReference>
<dbReference type="EC" id="4.1.99.3" evidence="2"/>
<dbReference type="Pfam" id="PF03441">
    <property type="entry name" value="FAD_binding_7"/>
    <property type="match status" value="1"/>
</dbReference>
<keyword evidence="5 8" id="KW-0274">FAD</keyword>
<dbReference type="PROSITE" id="PS00691">
    <property type="entry name" value="DNA_PHOTOLYASES_1_2"/>
    <property type="match status" value="1"/>
</dbReference>
<accession>A0A8E0NAQ0</accession>
<dbReference type="InterPro" id="IPR006050">
    <property type="entry name" value="DNA_photolyase_N"/>
</dbReference>
<evidence type="ECO:0000256" key="6">
    <source>
        <dbReference type="ARBA" id="ARBA00022991"/>
    </source>
</evidence>
<comment type="caution">
    <text evidence="13">The sequence shown here is derived from an EMBL/GenBank/DDBJ whole genome shotgun (WGS) entry which is preliminary data.</text>
</comment>
<sequence>MANDTPAPVIVWFRRDLRIADNSALTEAAESGAPVIPLYIHDEQLDGRPLGAASRWWLDKSLRALAADLKDRGAPLVLRSGDAESVLRSVIEETGAQTVYMNRLFEPAAWERDAEIAQGLKADGVTCRGFNGTMLARPGSVRTGQDAPYKVFTPFLKALLQVVEEPAPRDGPRTLDGIEGLKTEPVDDWSLHPTRPDWSEDFDWTPGEAAAREALSRFLAGPLKAYGDGRDVPGKDGTSRLSPHLHFGEISPWRAVHAARQAAEDGRVPAKQAEKFVSEIGWREFSTHLLHQFPYMAERAFRPEFDSMVWRDDAEGLEAWKRGMTGYPIVDAGMRQLWATGWMHNRVRMIVASFLIKDLLIDWREGEAWFWDTLVDADMGNNIQNWQWVAGSGADAAPYFRIFNPVTQGEKFDGDGRYVRRWIPELAGLSDRWIHAPWTAPKEVLAAAGIRLGRDYPAPIVDHAMARQRALDALEDVKSARDKA</sequence>
<feature type="site" description="Electron transfer via tryptophanyl radical" evidence="9">
    <location>
        <position position="363"/>
    </location>
</feature>
<dbReference type="InterPro" id="IPR018394">
    <property type="entry name" value="DNA_photolyase_1_CS_C"/>
</dbReference>
<proteinExistence type="inferred from homology"/>
<dbReference type="GO" id="GO:0009416">
    <property type="term" value="P:response to light stimulus"/>
    <property type="evidence" value="ECO:0007669"/>
    <property type="project" value="TreeGrafter"/>
</dbReference>
<protein>
    <recommendedName>
        <fullName evidence="3">Deoxyribodipyrimidine photo-lyase</fullName>
        <ecNumber evidence="2">4.1.99.3</ecNumber>
    </recommendedName>
</protein>
<dbReference type="Gene3D" id="1.25.40.80">
    <property type="match status" value="1"/>
</dbReference>
<dbReference type="InterPro" id="IPR014729">
    <property type="entry name" value="Rossmann-like_a/b/a_fold"/>
</dbReference>
<dbReference type="EMBL" id="BATC01000002">
    <property type="protein sequence ID" value="GAD57930.1"/>
    <property type="molecule type" value="Genomic_DNA"/>
</dbReference>
<dbReference type="GO" id="GO:0003677">
    <property type="term" value="F:DNA binding"/>
    <property type="evidence" value="ECO:0007669"/>
    <property type="project" value="TreeGrafter"/>
</dbReference>
<evidence type="ECO:0000256" key="7">
    <source>
        <dbReference type="ARBA" id="ARBA00033999"/>
    </source>
</evidence>
<reference evidence="14" key="1">
    <citation type="journal article" date="2013" name="Genome Announc.">
        <title>Draft Genome Sequence of the Dimorphic Prosthecate Bacterium Brevundimonas abyssalis TAR-001T.</title>
        <authorList>
            <person name="Tsubouchi T."/>
            <person name="Nishi S."/>
            <person name="Usui K."/>
            <person name="Shimane Y."/>
            <person name="Takaki Y."/>
            <person name="Maruyama T."/>
            <person name="Hatada Y."/>
        </authorList>
    </citation>
    <scope>NUCLEOTIDE SEQUENCE [LARGE SCALE GENOMIC DNA]</scope>
    <source>
        <strain evidence="14">TAR-001</strain>
    </source>
</reference>
<dbReference type="Gene3D" id="1.10.579.10">
    <property type="entry name" value="DNA Cyclobutane Dipyrimidine Photolyase, subunit A, domain 3"/>
    <property type="match status" value="1"/>
</dbReference>
<organism evidence="13 14">
    <name type="scientific">Brevundimonas abyssalis TAR-001</name>
    <dbReference type="NCBI Taxonomy" id="1391729"/>
    <lineage>
        <taxon>Bacteria</taxon>
        <taxon>Pseudomonadati</taxon>
        <taxon>Pseudomonadota</taxon>
        <taxon>Alphaproteobacteria</taxon>
        <taxon>Caulobacterales</taxon>
        <taxon>Caulobacteraceae</taxon>
        <taxon>Brevundimonas</taxon>
    </lineage>
</organism>
<dbReference type="GO" id="GO:0071949">
    <property type="term" value="F:FAD binding"/>
    <property type="evidence" value="ECO:0007669"/>
    <property type="project" value="TreeGrafter"/>
</dbReference>
<evidence type="ECO:0000256" key="1">
    <source>
        <dbReference type="ARBA" id="ARBA00001932"/>
    </source>
</evidence>
<evidence type="ECO:0000313" key="13">
    <source>
        <dbReference type="EMBL" id="GAD57930.1"/>
    </source>
</evidence>
<dbReference type="InterPro" id="IPR002081">
    <property type="entry name" value="Cryptochrome/DNA_photolyase_1"/>
</dbReference>
<evidence type="ECO:0000256" key="9">
    <source>
        <dbReference type="PIRSR" id="PIRSR602081-2"/>
    </source>
</evidence>
<dbReference type="PANTHER" id="PTHR11455:SF9">
    <property type="entry name" value="CRYPTOCHROME CIRCADIAN CLOCK 5 ISOFORM X1"/>
    <property type="match status" value="1"/>
</dbReference>
<keyword evidence="6 10" id="KW-0157">Chromophore</keyword>
<comment type="catalytic activity">
    <reaction evidence="7">
        <text>cyclobutadipyrimidine (in DNA) = 2 pyrimidine residues (in DNA).</text>
        <dbReference type="EC" id="4.1.99.3"/>
    </reaction>
</comment>
<evidence type="ECO:0000256" key="4">
    <source>
        <dbReference type="ARBA" id="ARBA00022630"/>
    </source>
</evidence>
<feature type="binding site" evidence="8">
    <location>
        <begin position="238"/>
        <end position="242"/>
    </location>
    <ligand>
        <name>FAD</name>
        <dbReference type="ChEBI" id="CHEBI:57692"/>
    </ligand>
</feature>
<dbReference type="SUPFAM" id="SSF52425">
    <property type="entry name" value="Cryptochrome/photolyase, N-terminal domain"/>
    <property type="match status" value="1"/>
</dbReference>
<evidence type="ECO:0000256" key="11">
    <source>
        <dbReference type="SAM" id="MobiDB-lite"/>
    </source>
</evidence>
<comment type="similarity">
    <text evidence="10">Belongs to the DNA photolyase family.</text>
</comment>
<feature type="domain" description="Photolyase/cryptochrome alpha/beta" evidence="12">
    <location>
        <begin position="7"/>
        <end position="135"/>
    </location>
</feature>
<evidence type="ECO:0000256" key="5">
    <source>
        <dbReference type="ARBA" id="ARBA00022827"/>
    </source>
</evidence>
<dbReference type="PROSITE" id="PS51645">
    <property type="entry name" value="PHR_CRY_ALPHA_BETA"/>
    <property type="match status" value="1"/>
</dbReference>
<feature type="site" description="Electron transfer via tryptophanyl radical" evidence="9">
    <location>
        <position position="310"/>
    </location>
</feature>
<name>A0A8E0NAQ0_9CAUL</name>
<dbReference type="PRINTS" id="PR00147">
    <property type="entry name" value="DNAPHOTLYASE"/>
</dbReference>
<feature type="binding site" evidence="8">
    <location>
        <begin position="376"/>
        <end position="378"/>
    </location>
    <ligand>
        <name>FAD</name>
        <dbReference type="ChEBI" id="CHEBI:57692"/>
    </ligand>
</feature>
<dbReference type="FunFam" id="1.10.579.10:FF:000003">
    <property type="entry name" value="Deoxyribodipyrimidine photo-lyase"/>
    <property type="match status" value="1"/>
</dbReference>